<feature type="transmembrane region" description="Helical" evidence="9">
    <location>
        <begin position="226"/>
        <end position="247"/>
    </location>
</feature>
<dbReference type="EMBL" id="LT670817">
    <property type="protein sequence ID" value="SHH80873.1"/>
    <property type="molecule type" value="Genomic_DNA"/>
</dbReference>
<comment type="subcellular location">
    <subcellularLocation>
        <location evidence="1">Cell membrane</location>
        <topology evidence="1">Multi-pass membrane protein</topology>
    </subcellularLocation>
</comment>
<keyword evidence="7 9" id="KW-0472">Membrane</keyword>
<dbReference type="GO" id="GO:0006865">
    <property type="term" value="P:amino acid transport"/>
    <property type="evidence" value="ECO:0007669"/>
    <property type="project" value="UniProtKB-KW"/>
</dbReference>
<name>A0A1M5W122_9BRAD</name>
<dbReference type="Proteomes" id="UP000189796">
    <property type="component" value="Chromosome I"/>
</dbReference>
<sequence>MVNVDLVALLAIQVLYAIASLALISVGLAIIFGMMRVINLAHGEFLMLGGYAAIVATGHGISIWIAILVVAPVVVGIIGVIVEMTIIRFLYGRMIDTMLATWGLSLFLVGLTTAIFGNTTVGISAPLGSFQIGAYRTSGYTLFVIAVAVVVLTGIFAVLRWTRLGLIARGTMQNANMAAALGVNPPRVYAVTFGIGAALSGLAGAVLAPVSGVFPTIGVAYVAKSFITVIGGGAAILSGTVSASALFGTINQVATFATTPVFGEVALLAAAIVLIRLLPQGITGRFFRRGL</sequence>
<dbReference type="Pfam" id="PF02653">
    <property type="entry name" value="BPD_transp_2"/>
    <property type="match status" value="1"/>
</dbReference>
<keyword evidence="5" id="KW-0029">Amino-acid transport</keyword>
<dbReference type="CDD" id="cd06582">
    <property type="entry name" value="TM_PBP1_LivH_like"/>
    <property type="match status" value="1"/>
</dbReference>
<feature type="transmembrane region" description="Helical" evidence="9">
    <location>
        <begin position="189"/>
        <end position="214"/>
    </location>
</feature>
<evidence type="ECO:0000313" key="10">
    <source>
        <dbReference type="EMBL" id="SHH80873.1"/>
    </source>
</evidence>
<keyword evidence="4 9" id="KW-0812">Transmembrane</keyword>
<feature type="transmembrane region" description="Helical" evidence="9">
    <location>
        <begin position="45"/>
        <end position="67"/>
    </location>
</feature>
<feature type="transmembrane region" description="Helical" evidence="9">
    <location>
        <begin position="137"/>
        <end position="159"/>
    </location>
</feature>
<evidence type="ECO:0000313" key="11">
    <source>
        <dbReference type="Proteomes" id="UP000189796"/>
    </source>
</evidence>
<feature type="transmembrane region" description="Helical" evidence="9">
    <location>
        <begin position="98"/>
        <end position="117"/>
    </location>
</feature>
<keyword evidence="3" id="KW-1003">Cell membrane</keyword>
<evidence type="ECO:0000256" key="7">
    <source>
        <dbReference type="ARBA" id="ARBA00023136"/>
    </source>
</evidence>
<gene>
    <name evidence="10" type="ORF">SAMN05443248_6273</name>
</gene>
<evidence type="ECO:0000256" key="6">
    <source>
        <dbReference type="ARBA" id="ARBA00022989"/>
    </source>
</evidence>
<keyword evidence="6 9" id="KW-1133">Transmembrane helix</keyword>
<evidence type="ECO:0000256" key="5">
    <source>
        <dbReference type="ARBA" id="ARBA00022970"/>
    </source>
</evidence>
<dbReference type="PANTHER" id="PTHR11795">
    <property type="entry name" value="BRANCHED-CHAIN AMINO ACID TRANSPORT SYSTEM PERMEASE PROTEIN LIVH"/>
    <property type="match status" value="1"/>
</dbReference>
<feature type="transmembrane region" description="Helical" evidence="9">
    <location>
        <begin position="6"/>
        <end position="33"/>
    </location>
</feature>
<evidence type="ECO:0000256" key="4">
    <source>
        <dbReference type="ARBA" id="ARBA00022692"/>
    </source>
</evidence>
<dbReference type="GO" id="GO:0022857">
    <property type="term" value="F:transmembrane transporter activity"/>
    <property type="evidence" value="ECO:0007669"/>
    <property type="project" value="InterPro"/>
</dbReference>
<dbReference type="InterPro" id="IPR001851">
    <property type="entry name" value="ABC_transp_permease"/>
</dbReference>
<dbReference type="PANTHER" id="PTHR11795:SF447">
    <property type="entry name" value="ABC TRANSPORTER PERMEASE PROTEIN"/>
    <property type="match status" value="1"/>
</dbReference>
<organism evidence="10 11">
    <name type="scientific">Bradyrhizobium erythrophlei</name>
    <dbReference type="NCBI Taxonomy" id="1437360"/>
    <lineage>
        <taxon>Bacteria</taxon>
        <taxon>Pseudomonadati</taxon>
        <taxon>Pseudomonadota</taxon>
        <taxon>Alphaproteobacteria</taxon>
        <taxon>Hyphomicrobiales</taxon>
        <taxon>Nitrobacteraceae</taxon>
        <taxon>Bradyrhizobium</taxon>
    </lineage>
</organism>
<evidence type="ECO:0000256" key="2">
    <source>
        <dbReference type="ARBA" id="ARBA00022448"/>
    </source>
</evidence>
<proteinExistence type="inferred from homology"/>
<dbReference type="InterPro" id="IPR052157">
    <property type="entry name" value="BCAA_transport_permease"/>
</dbReference>
<protein>
    <submittedName>
        <fullName evidence="10">Amino acid/amide ABC transporter membrane protein 1, HAAT family</fullName>
    </submittedName>
</protein>
<feature type="transmembrane region" description="Helical" evidence="9">
    <location>
        <begin position="253"/>
        <end position="278"/>
    </location>
</feature>
<evidence type="ECO:0000256" key="8">
    <source>
        <dbReference type="ARBA" id="ARBA00037998"/>
    </source>
</evidence>
<comment type="similarity">
    <text evidence="8">Belongs to the binding-protein-dependent transport system permease family. LivHM subfamily.</text>
</comment>
<keyword evidence="2" id="KW-0813">Transport</keyword>
<accession>A0A1M5W122</accession>
<evidence type="ECO:0000256" key="3">
    <source>
        <dbReference type="ARBA" id="ARBA00022475"/>
    </source>
</evidence>
<evidence type="ECO:0000256" key="9">
    <source>
        <dbReference type="SAM" id="Phobius"/>
    </source>
</evidence>
<evidence type="ECO:0000256" key="1">
    <source>
        <dbReference type="ARBA" id="ARBA00004651"/>
    </source>
</evidence>
<dbReference type="GO" id="GO:0005886">
    <property type="term" value="C:plasma membrane"/>
    <property type="evidence" value="ECO:0007669"/>
    <property type="project" value="UniProtKB-SubCell"/>
</dbReference>
<dbReference type="AlphaFoldDB" id="A0A1M5W122"/>
<reference evidence="10 11" key="1">
    <citation type="submission" date="2016-11" db="EMBL/GenBank/DDBJ databases">
        <authorList>
            <person name="Jaros S."/>
            <person name="Januszkiewicz K."/>
            <person name="Wedrychowicz H."/>
        </authorList>
    </citation>
    <scope>NUCLEOTIDE SEQUENCE [LARGE SCALE GENOMIC DNA]</scope>
    <source>
        <strain evidence="10 11">GAS138</strain>
    </source>
</reference>